<evidence type="ECO:0000313" key="4">
    <source>
        <dbReference type="Proteomes" id="UP000535954"/>
    </source>
</evidence>
<dbReference type="InterPro" id="IPR027417">
    <property type="entry name" value="P-loop_NTPase"/>
</dbReference>
<evidence type="ECO:0000259" key="2">
    <source>
        <dbReference type="Pfam" id="PF20441"/>
    </source>
</evidence>
<reference evidence="3 4" key="1">
    <citation type="journal article" date="2020" name="Front. Microbiol.">
        <title>Genetic Organization of the aprX-lipA2 Operon Affects the Proteolytic Potential of Pseudomonas Species in Milk.</title>
        <authorList>
            <person name="Maier C."/>
            <person name="Huptas C."/>
            <person name="von Neubeck M."/>
            <person name="Scherer S."/>
            <person name="Wenning M."/>
            <person name="Lucking G."/>
        </authorList>
    </citation>
    <scope>NUCLEOTIDE SEQUENCE [LARGE SCALE GENOMIC DNA]</scope>
    <source>
        <strain evidence="3 4">WS 5405</strain>
    </source>
</reference>
<dbReference type="Pfam" id="PF03354">
    <property type="entry name" value="TerL_ATPase"/>
    <property type="match status" value="1"/>
</dbReference>
<dbReference type="Gene3D" id="3.40.50.300">
    <property type="entry name" value="P-loop containing nucleotide triphosphate hydrolases"/>
    <property type="match status" value="1"/>
</dbReference>
<feature type="domain" description="Terminase large subunit-like endonuclease" evidence="2">
    <location>
        <begin position="235"/>
        <end position="489"/>
    </location>
</feature>
<dbReference type="InterPro" id="IPR046461">
    <property type="entry name" value="TerL_ATPase"/>
</dbReference>
<dbReference type="PANTHER" id="PTHR41287">
    <property type="match status" value="1"/>
</dbReference>
<name>A0A7Y1QCB1_9PSED</name>
<protein>
    <submittedName>
        <fullName evidence="3">Terminase</fullName>
    </submittedName>
</protein>
<dbReference type="EMBL" id="JAAQYH010000020">
    <property type="protein sequence ID" value="NNA76756.1"/>
    <property type="molecule type" value="Genomic_DNA"/>
</dbReference>
<organism evidence="3 4">
    <name type="scientific">Pseudomonas lactis</name>
    <dbReference type="NCBI Taxonomy" id="1615674"/>
    <lineage>
        <taxon>Bacteria</taxon>
        <taxon>Pseudomonadati</taxon>
        <taxon>Pseudomonadota</taxon>
        <taxon>Gammaproteobacteria</taxon>
        <taxon>Pseudomonadales</taxon>
        <taxon>Pseudomonadaceae</taxon>
        <taxon>Pseudomonas</taxon>
    </lineage>
</organism>
<dbReference type="RefSeq" id="WP_169900521.1">
    <property type="nucleotide sequence ID" value="NZ_JAAQYH010000020.1"/>
</dbReference>
<dbReference type="GO" id="GO:0004519">
    <property type="term" value="F:endonuclease activity"/>
    <property type="evidence" value="ECO:0007669"/>
    <property type="project" value="InterPro"/>
</dbReference>
<dbReference type="Proteomes" id="UP000535954">
    <property type="component" value="Unassembled WGS sequence"/>
</dbReference>
<dbReference type="Pfam" id="PF20441">
    <property type="entry name" value="TerL_nuclease"/>
    <property type="match status" value="1"/>
</dbReference>
<dbReference type="InterPro" id="IPR046462">
    <property type="entry name" value="TerL_nuclease"/>
</dbReference>
<evidence type="ECO:0000259" key="1">
    <source>
        <dbReference type="Pfam" id="PF03354"/>
    </source>
</evidence>
<dbReference type="PANTHER" id="PTHR41287:SF1">
    <property type="entry name" value="PROTEIN YMFN"/>
    <property type="match status" value="1"/>
</dbReference>
<accession>A0A7Y1QCB1</accession>
<proteinExistence type="predicted"/>
<dbReference type="InterPro" id="IPR005021">
    <property type="entry name" value="Terminase_largesu-like"/>
</dbReference>
<evidence type="ECO:0000313" key="3">
    <source>
        <dbReference type="EMBL" id="NNA76756.1"/>
    </source>
</evidence>
<feature type="domain" description="Terminase large subunit-like ATPase" evidence="1">
    <location>
        <begin position="52"/>
        <end position="191"/>
    </location>
</feature>
<comment type="caution">
    <text evidence="3">The sequence shown here is derived from an EMBL/GenBank/DDBJ whole genome shotgun (WGS) entry which is preliminary data.</text>
</comment>
<gene>
    <name evidence="3" type="ORF">HBO13_29415</name>
</gene>
<sequence>MAGRKRLTRGERNIQWIESFCCIPEGKMVGQKVKLTKHQRRWLKRIYDSPTRTFILSMARKNAKTALSAFIVLLHLCGPEARPNSQLYSAAQSRDQAAILFELAAKVVRMSPDLSEYVNIRDTAKELLCGELGTFYKALSADAATKFGLSPALMIHDELGQVVGPRSQLYEALETASAAQDQPLSIIISTQAPTDADLLSLLIDDALTGADPRNKVELCTAPMELDPFSEKAIRAANPHFDDFMNKEEVLRQASDAKRLPSREPAYRNLILNQRVEARSPFVSRTIWDESGAQPDCLEGRAVYGGLDLSSVSDLTALVLVSDDGDVESTFWLPEEGLAEKSRNDRVPYDRWAADGFLNTCPGRAIEYEFIAHYLRGVFDRYDVRVLNFDRYNMRFLKPWLIKVGFSDEELERFKEFGQGFQSMSPALRELESRLLARKLRHGGHPVLAMCARNALAVSDPAGGRKFTKAKVSGRIDGMVALAMAVAAASDEQEEYGDLQGFCANPIMVGL</sequence>
<dbReference type="AlphaFoldDB" id="A0A7Y1QCB1"/>